<protein>
    <submittedName>
        <fullName evidence="1">Uncharacterized protein</fullName>
    </submittedName>
</protein>
<evidence type="ECO:0000313" key="2">
    <source>
        <dbReference type="Proteomes" id="UP001281761"/>
    </source>
</evidence>
<dbReference type="Proteomes" id="UP001281761">
    <property type="component" value="Unassembled WGS sequence"/>
</dbReference>
<evidence type="ECO:0000313" key="1">
    <source>
        <dbReference type="EMBL" id="KAK2961586.1"/>
    </source>
</evidence>
<dbReference type="EMBL" id="JARBJD010000015">
    <property type="protein sequence ID" value="KAK2961586.1"/>
    <property type="molecule type" value="Genomic_DNA"/>
</dbReference>
<accession>A0ABQ9YCU7</accession>
<proteinExistence type="predicted"/>
<name>A0ABQ9YCU7_9EUKA</name>
<reference evidence="1 2" key="1">
    <citation type="journal article" date="2022" name="bioRxiv">
        <title>Genomics of Preaxostyla Flagellates Illuminates Evolutionary Transitions and the Path Towards Mitochondrial Loss.</title>
        <authorList>
            <person name="Novak L.V.F."/>
            <person name="Treitli S.C."/>
            <person name="Pyrih J."/>
            <person name="Halakuc P."/>
            <person name="Pipaliya S.V."/>
            <person name="Vacek V."/>
            <person name="Brzon O."/>
            <person name="Soukal P."/>
            <person name="Eme L."/>
            <person name="Dacks J.B."/>
            <person name="Karnkowska A."/>
            <person name="Elias M."/>
            <person name="Hampl V."/>
        </authorList>
    </citation>
    <scope>NUCLEOTIDE SEQUENCE [LARGE SCALE GENOMIC DNA]</scope>
    <source>
        <strain evidence="1">NAU3</strain>
        <tissue evidence="1">Gut</tissue>
    </source>
</reference>
<comment type="caution">
    <text evidence="1">The sequence shown here is derived from an EMBL/GenBank/DDBJ whole genome shotgun (WGS) entry which is preliminary data.</text>
</comment>
<keyword evidence="2" id="KW-1185">Reference proteome</keyword>
<organism evidence="1 2">
    <name type="scientific">Blattamonas nauphoetae</name>
    <dbReference type="NCBI Taxonomy" id="2049346"/>
    <lineage>
        <taxon>Eukaryota</taxon>
        <taxon>Metamonada</taxon>
        <taxon>Preaxostyla</taxon>
        <taxon>Oxymonadida</taxon>
        <taxon>Blattamonas</taxon>
    </lineage>
</organism>
<sequence>MATQIAEQFGMINSRLMMHDSRLSSLGEKRRSDLLRESRFQRWSKTGADAVELFDEDFIIKTGNTFTLRERPENEKTNFIPKTLFSPLISSDVAQLSFTMTYSQYGYVCGAVPAHFIDTATQSAFCDEKISKVCWEMKFSPLDPVQACRAPPYLYTNQIVLEADCRIGGQCTFAILKDDGKPYFKFYENLSLPFRFAITPLHPYVSVAIKSLTFTTKPTLQGGEVSNDFME</sequence>
<gene>
    <name evidence="1" type="ORF">BLNAU_3384</name>
</gene>